<protein>
    <submittedName>
        <fullName evidence="2">Uncharacterized protein</fullName>
    </submittedName>
</protein>
<comment type="caution">
    <text evidence="2">The sequence shown here is derived from an EMBL/GenBank/DDBJ whole genome shotgun (WGS) entry which is preliminary data.</text>
</comment>
<dbReference type="AlphaFoldDB" id="A0A8J5CUH1"/>
<feature type="compositionally biased region" description="Basic residues" evidence="1">
    <location>
        <begin position="90"/>
        <end position="100"/>
    </location>
</feature>
<keyword evidence="3" id="KW-1185">Reference proteome</keyword>
<sequence>MAVRCKHHPSPAAAFHCKTSDISGLPLHLGYPARRRPPCHHNGSLPLRLLPHPWIRKTSRFLDVSLTRLRSAATEHSRLTRSCSSNTRPSGRRNRARSKRASAVSLMFCANAAGTHRRDPVVMARQNSHVAPGDKNIPSTEALHYSRDESELPPSTSTPTLSE</sequence>
<name>A0A8J5CUH1_CHIOP</name>
<gene>
    <name evidence="2" type="ORF">GWK47_048886</name>
</gene>
<dbReference type="EMBL" id="JACEEZ010013190">
    <property type="protein sequence ID" value="KAG0720257.1"/>
    <property type="molecule type" value="Genomic_DNA"/>
</dbReference>
<accession>A0A8J5CUH1</accession>
<proteinExistence type="predicted"/>
<evidence type="ECO:0000313" key="2">
    <source>
        <dbReference type="EMBL" id="KAG0720257.1"/>
    </source>
</evidence>
<feature type="compositionally biased region" description="Polar residues" evidence="1">
    <location>
        <begin position="153"/>
        <end position="163"/>
    </location>
</feature>
<evidence type="ECO:0000256" key="1">
    <source>
        <dbReference type="SAM" id="MobiDB-lite"/>
    </source>
</evidence>
<dbReference type="Proteomes" id="UP000770661">
    <property type="component" value="Unassembled WGS sequence"/>
</dbReference>
<evidence type="ECO:0000313" key="3">
    <source>
        <dbReference type="Proteomes" id="UP000770661"/>
    </source>
</evidence>
<reference evidence="2" key="1">
    <citation type="submission" date="2020-07" db="EMBL/GenBank/DDBJ databases">
        <title>The High-quality genome of the commercially important snow crab, Chionoecetes opilio.</title>
        <authorList>
            <person name="Jeong J.-H."/>
            <person name="Ryu S."/>
        </authorList>
    </citation>
    <scope>NUCLEOTIDE SEQUENCE</scope>
    <source>
        <strain evidence="2">MADBK_172401_WGS</strain>
        <tissue evidence="2">Digestive gland</tissue>
    </source>
</reference>
<feature type="region of interest" description="Disordered" evidence="1">
    <location>
        <begin position="74"/>
        <end position="101"/>
    </location>
</feature>
<organism evidence="2 3">
    <name type="scientific">Chionoecetes opilio</name>
    <name type="common">Atlantic snow crab</name>
    <name type="synonym">Cancer opilio</name>
    <dbReference type="NCBI Taxonomy" id="41210"/>
    <lineage>
        <taxon>Eukaryota</taxon>
        <taxon>Metazoa</taxon>
        <taxon>Ecdysozoa</taxon>
        <taxon>Arthropoda</taxon>
        <taxon>Crustacea</taxon>
        <taxon>Multicrustacea</taxon>
        <taxon>Malacostraca</taxon>
        <taxon>Eumalacostraca</taxon>
        <taxon>Eucarida</taxon>
        <taxon>Decapoda</taxon>
        <taxon>Pleocyemata</taxon>
        <taxon>Brachyura</taxon>
        <taxon>Eubrachyura</taxon>
        <taxon>Majoidea</taxon>
        <taxon>Majidae</taxon>
        <taxon>Chionoecetes</taxon>
    </lineage>
</organism>
<feature type="region of interest" description="Disordered" evidence="1">
    <location>
        <begin position="126"/>
        <end position="163"/>
    </location>
</feature>